<feature type="region of interest" description="Disordered" evidence="1">
    <location>
        <begin position="54"/>
        <end position="90"/>
    </location>
</feature>
<dbReference type="Proteomes" id="UP000663864">
    <property type="component" value="Unassembled WGS sequence"/>
</dbReference>
<dbReference type="EMBL" id="CAJNOT010002374">
    <property type="protein sequence ID" value="CAF1310571.1"/>
    <property type="molecule type" value="Genomic_DNA"/>
</dbReference>
<feature type="compositionally biased region" description="Polar residues" evidence="1">
    <location>
        <begin position="66"/>
        <end position="90"/>
    </location>
</feature>
<accession>A0A815E5W3</accession>
<reference evidence="2" key="1">
    <citation type="submission" date="2021-02" db="EMBL/GenBank/DDBJ databases">
        <authorList>
            <person name="Nowell W R."/>
        </authorList>
    </citation>
    <scope>NUCLEOTIDE SEQUENCE</scope>
</reference>
<evidence type="ECO:0000313" key="2">
    <source>
        <dbReference type="EMBL" id="CAF1310571.1"/>
    </source>
</evidence>
<gene>
    <name evidence="2" type="ORF">ZHD862_LOCUS28466</name>
</gene>
<name>A0A815E5W3_9BILA</name>
<evidence type="ECO:0000313" key="3">
    <source>
        <dbReference type="Proteomes" id="UP000663864"/>
    </source>
</evidence>
<evidence type="ECO:0000256" key="1">
    <source>
        <dbReference type="SAM" id="MobiDB-lite"/>
    </source>
</evidence>
<protein>
    <submittedName>
        <fullName evidence="2">Uncharacterized protein</fullName>
    </submittedName>
</protein>
<comment type="caution">
    <text evidence="2">The sequence shown here is derived from an EMBL/GenBank/DDBJ whole genome shotgun (WGS) entry which is preliminary data.</text>
</comment>
<organism evidence="2 3">
    <name type="scientific">Rotaria sordida</name>
    <dbReference type="NCBI Taxonomy" id="392033"/>
    <lineage>
        <taxon>Eukaryota</taxon>
        <taxon>Metazoa</taxon>
        <taxon>Spiralia</taxon>
        <taxon>Gnathifera</taxon>
        <taxon>Rotifera</taxon>
        <taxon>Eurotatoria</taxon>
        <taxon>Bdelloidea</taxon>
        <taxon>Philodinida</taxon>
        <taxon>Philodinidae</taxon>
        <taxon>Rotaria</taxon>
    </lineage>
</organism>
<dbReference type="AlphaFoldDB" id="A0A815E5W3"/>
<feature type="non-terminal residue" evidence="2">
    <location>
        <position position="90"/>
    </location>
</feature>
<sequence length="90" mass="10194">MSKTNQTTAVVNYNLEEMIAYIRQNPDIALDVHQHLTQVPYLQQLNDPIEASTPQTAKRNLDSSDNDGAQISKQQRVLLNGKQKNTNQMN</sequence>
<proteinExistence type="predicted"/>